<name>A0A1Y2JV96_BRAJP</name>
<sequence length="102" mass="11716">MRQSALDAKGPKRLARVRNLLIQTELSRATLFTPSEETKATLLARARIRPKQPNISAIEDFLADSLTMVMRDKRARVARQLLKWWNGQVLDLLTKKRQFGIS</sequence>
<comment type="caution">
    <text evidence="1">The sequence shown here is derived from an EMBL/GenBank/DDBJ whole genome shotgun (WGS) entry which is preliminary data.</text>
</comment>
<gene>
    <name evidence="1" type="ORF">BSZ19_06150</name>
</gene>
<protein>
    <submittedName>
        <fullName evidence="1">Uncharacterized protein</fullName>
    </submittedName>
</protein>
<proteinExistence type="predicted"/>
<dbReference type="EMBL" id="NAFL01000207">
    <property type="protein sequence ID" value="OSJ35997.1"/>
    <property type="molecule type" value="Genomic_DNA"/>
</dbReference>
<reference evidence="1 2" key="1">
    <citation type="submission" date="2017-03" db="EMBL/GenBank/DDBJ databases">
        <title>Whole genome sequences of fourteen strains of Bradyrhizobium canariense and one strain of Bradyrhizobium japonicum isolated from Lupinus (Papilionoideae: Genisteae) species in Algeria.</title>
        <authorList>
            <person name="Crovadore J."/>
            <person name="Chekireb D."/>
            <person name="Brachmann A."/>
            <person name="Chablais R."/>
            <person name="Cochard B."/>
            <person name="Lefort F."/>
        </authorList>
    </citation>
    <scope>NUCLEOTIDE SEQUENCE [LARGE SCALE GENOMIC DNA]</scope>
    <source>
        <strain evidence="1 2">UBMA197</strain>
    </source>
</reference>
<organism evidence="1 2">
    <name type="scientific">Bradyrhizobium japonicum</name>
    <dbReference type="NCBI Taxonomy" id="375"/>
    <lineage>
        <taxon>Bacteria</taxon>
        <taxon>Pseudomonadati</taxon>
        <taxon>Pseudomonadota</taxon>
        <taxon>Alphaproteobacteria</taxon>
        <taxon>Hyphomicrobiales</taxon>
        <taxon>Nitrobacteraceae</taxon>
        <taxon>Bradyrhizobium</taxon>
    </lineage>
</organism>
<dbReference type="Proteomes" id="UP000193335">
    <property type="component" value="Unassembled WGS sequence"/>
</dbReference>
<evidence type="ECO:0000313" key="2">
    <source>
        <dbReference type="Proteomes" id="UP000193335"/>
    </source>
</evidence>
<evidence type="ECO:0000313" key="1">
    <source>
        <dbReference type="EMBL" id="OSJ35997.1"/>
    </source>
</evidence>
<dbReference type="AlphaFoldDB" id="A0A1Y2JV96"/>
<accession>A0A1Y2JV96</accession>